<organism evidence="14 15">
    <name type="scientific">Rhodococcoides fascians</name>
    <name type="common">Rhodococcus fascians</name>
    <dbReference type="NCBI Taxonomy" id="1828"/>
    <lineage>
        <taxon>Bacteria</taxon>
        <taxon>Bacillati</taxon>
        <taxon>Actinomycetota</taxon>
        <taxon>Actinomycetes</taxon>
        <taxon>Mycobacteriales</taxon>
        <taxon>Nocardiaceae</taxon>
        <taxon>Rhodococcoides</taxon>
    </lineage>
</organism>
<reference evidence="14 15" key="1">
    <citation type="journal article" date="2016" name="Genome Announc.">
        <title>Complete Genome and Plasmid Sequences for Rhodococcus fascians D188 and Draft Sequences for Rhodococcus Isolates PBTS 1 and PBTS 2.</title>
        <authorList>
            <person name="Stamler R.A."/>
            <person name="Vereecke D."/>
            <person name="Zhang Y."/>
            <person name="Schilkey F."/>
            <person name="Devitt N."/>
            <person name="Randall J.J."/>
        </authorList>
    </citation>
    <scope>NUCLEOTIDE SEQUENCE [LARGE SCALE GENOMIC DNA]</scope>
    <source>
        <strain evidence="14 15">PBTS2</strain>
    </source>
</reference>
<dbReference type="GO" id="GO:0031047">
    <property type="term" value="P:regulatory ncRNA-mediated gene silencing"/>
    <property type="evidence" value="ECO:0007669"/>
    <property type="project" value="UniProtKB-KW"/>
</dbReference>
<dbReference type="GO" id="GO:0090486">
    <property type="term" value="F:small RNA 2'-O-methyltransferase activity"/>
    <property type="evidence" value="ECO:0007669"/>
    <property type="project" value="UniProtKB-EC"/>
</dbReference>
<dbReference type="GO" id="GO:0046872">
    <property type="term" value="F:metal ion binding"/>
    <property type="evidence" value="ECO:0007669"/>
    <property type="project" value="UniProtKB-KW"/>
</dbReference>
<proteinExistence type="inferred from homology"/>
<evidence type="ECO:0000259" key="13">
    <source>
        <dbReference type="Pfam" id="PF12623"/>
    </source>
</evidence>
<protein>
    <recommendedName>
        <fullName evidence="3">Small RNA 2'-O-methyltransferase</fullName>
        <ecNumber evidence="11">2.1.1.386</ecNumber>
    </recommendedName>
</protein>
<name>A0A143QFH7_RHOFA</name>
<dbReference type="Gene3D" id="3.40.50.150">
    <property type="entry name" value="Vaccinia Virus protein VP39"/>
    <property type="match status" value="1"/>
</dbReference>
<keyword evidence="15" id="KW-1185">Reference proteome</keyword>
<evidence type="ECO:0000256" key="1">
    <source>
        <dbReference type="ARBA" id="ARBA00001946"/>
    </source>
</evidence>
<dbReference type="GO" id="GO:0003723">
    <property type="term" value="F:RNA binding"/>
    <property type="evidence" value="ECO:0007669"/>
    <property type="project" value="UniProtKB-KW"/>
</dbReference>
<keyword evidence="14" id="KW-0830">Ubiquinone</keyword>
<dbReference type="SUPFAM" id="SSF53335">
    <property type="entry name" value="S-adenosyl-L-methionine-dependent methyltransferases"/>
    <property type="match status" value="1"/>
</dbReference>
<dbReference type="AlphaFoldDB" id="A0A143QFH7"/>
<evidence type="ECO:0000256" key="11">
    <source>
        <dbReference type="ARBA" id="ARBA00035025"/>
    </source>
</evidence>
<evidence type="ECO:0000256" key="6">
    <source>
        <dbReference type="ARBA" id="ARBA00022691"/>
    </source>
</evidence>
<dbReference type="InterPro" id="IPR024740">
    <property type="entry name" value="Hen1_N"/>
</dbReference>
<comment type="similarity">
    <text evidence="2">Belongs to the methyltransferase superfamily. HEN1 family.</text>
</comment>
<evidence type="ECO:0000256" key="3">
    <source>
        <dbReference type="ARBA" id="ARBA00021330"/>
    </source>
</evidence>
<dbReference type="KEGG" id="rhs:A3Q41_00330"/>
<evidence type="ECO:0000256" key="10">
    <source>
        <dbReference type="ARBA" id="ARBA00023158"/>
    </source>
</evidence>
<dbReference type="Pfam" id="PF13489">
    <property type="entry name" value="Methyltransf_23"/>
    <property type="match status" value="1"/>
</dbReference>
<comment type="catalytic activity">
    <reaction evidence="12">
        <text>small RNA 3'-end nucleotide + S-adenosyl-L-methionine = small RNA 3'-end 2'-O-methylnucleotide + S-adenosyl-L-homocysteine + H(+)</text>
        <dbReference type="Rhea" id="RHEA:37887"/>
        <dbReference type="Rhea" id="RHEA-COMP:10415"/>
        <dbReference type="Rhea" id="RHEA-COMP:10416"/>
        <dbReference type="ChEBI" id="CHEBI:15378"/>
        <dbReference type="ChEBI" id="CHEBI:57856"/>
        <dbReference type="ChEBI" id="CHEBI:59789"/>
        <dbReference type="ChEBI" id="CHEBI:74896"/>
        <dbReference type="ChEBI" id="CHEBI:74898"/>
        <dbReference type="EC" id="2.1.1.386"/>
    </reaction>
</comment>
<sequence length="497" mass="54434">MCGLPCVALPLDGPPVGINVGFSRSDCNKVALIRRVEGSTRPKNGTHRTRLSRNVAAVLLTVTANATTDFPDASDIGYLLHKHPDRVQTRNLPMGQTTVLYPEVSAERTTLAVLLDATDGKSPAASGLAVALSRLFKQTLAGVCTTKPELVSAAIDLSMSMPAAPSRGAIDLAPRLFGPLGWNVETTPIALDSTQPNWGDSEFVNLRLTGTFTLSAALRHLYVLLPVLDDAKHYWVGEDEADKLVRAAGDWLGEHPESSLIASRYLAHRRELVESALDRLVPDAPEEVVSPRDPTLAEQRLHAVLAALGDAGAKSVVDMGCGEGRLLRELLSHNAIERIVGADVSDRALAKAQRRLRLDEMSDRQRGRIELLQSSATYRDVRLQGFDAMVLMEVIEHIDLERLPALVRSVFREARPRTVLVTTPNSEYNVLYPGLAAGAFRHVDHRFEFTRAQFEQWATSVADAHAYTVRFDRIGPVDDVLGNPTQIAIFTREEQSQ</sequence>
<feature type="domain" description="Hen1 N-terminal" evidence="13">
    <location>
        <begin position="124"/>
        <end position="280"/>
    </location>
</feature>
<dbReference type="PATRIC" id="fig|1653479.3.peg.330"/>
<dbReference type="Pfam" id="PF12623">
    <property type="entry name" value="Hen1_L"/>
    <property type="match status" value="2"/>
</dbReference>
<reference evidence="15" key="2">
    <citation type="submission" date="2016-04" db="EMBL/GenBank/DDBJ databases">
        <title>Complete Genome and Plasmid Sequences for Rhodococcus fascians D188 and Draft Sequences for Rhodococcus spp. Isolates PBTS 1 and PBTS 2.</title>
        <authorList>
            <person name="Stamer R."/>
            <person name="Vereecke D."/>
            <person name="Zhang Y."/>
            <person name="Schilkey F."/>
            <person name="Devitt N."/>
            <person name="Randall J."/>
        </authorList>
    </citation>
    <scope>NUCLEOTIDE SEQUENCE [LARGE SCALE GENOMIC DNA]</scope>
    <source>
        <strain evidence="15">PBTS2</strain>
    </source>
</reference>
<keyword evidence="7" id="KW-0479">Metal-binding</keyword>
<feature type="domain" description="Hen1 N-terminal" evidence="13">
    <location>
        <begin position="59"/>
        <end position="117"/>
    </location>
</feature>
<dbReference type="EMBL" id="CP015220">
    <property type="protein sequence ID" value="AMY21654.1"/>
    <property type="molecule type" value="Genomic_DNA"/>
</dbReference>
<evidence type="ECO:0000256" key="7">
    <source>
        <dbReference type="ARBA" id="ARBA00022723"/>
    </source>
</evidence>
<dbReference type="CDD" id="cd02440">
    <property type="entry name" value="AdoMet_MTases"/>
    <property type="match status" value="1"/>
</dbReference>
<dbReference type="GO" id="GO:0001510">
    <property type="term" value="P:RNA methylation"/>
    <property type="evidence" value="ECO:0007669"/>
    <property type="project" value="InterPro"/>
</dbReference>
<keyword evidence="6" id="KW-0949">S-adenosyl-L-methionine</keyword>
<dbReference type="InterPro" id="IPR026610">
    <property type="entry name" value="Hen1"/>
</dbReference>
<dbReference type="InterPro" id="IPR038546">
    <property type="entry name" value="Hen1_N_sf"/>
</dbReference>
<evidence type="ECO:0000256" key="8">
    <source>
        <dbReference type="ARBA" id="ARBA00022842"/>
    </source>
</evidence>
<evidence type="ECO:0000256" key="4">
    <source>
        <dbReference type="ARBA" id="ARBA00022603"/>
    </source>
</evidence>
<dbReference type="Gene3D" id="3.30.1610.20">
    <property type="entry name" value="Hen1, N-terminal domain"/>
    <property type="match status" value="2"/>
</dbReference>
<keyword evidence="10" id="KW-0943">RNA-mediated gene silencing</keyword>
<gene>
    <name evidence="14" type="primary">ubiG_1</name>
    <name evidence="14" type="ORF">A3Q41_00330</name>
</gene>
<dbReference type="PANTHER" id="PTHR21404">
    <property type="entry name" value="HEN1"/>
    <property type="match status" value="1"/>
</dbReference>
<dbReference type="Proteomes" id="UP000076038">
    <property type="component" value="Chromosome"/>
</dbReference>
<dbReference type="InterPro" id="IPR024026">
    <property type="entry name" value="3'-RNA_MeTfrase_Hen1_bac"/>
</dbReference>
<evidence type="ECO:0000256" key="5">
    <source>
        <dbReference type="ARBA" id="ARBA00022679"/>
    </source>
</evidence>
<comment type="cofactor">
    <cofactor evidence="1">
        <name>Mg(2+)</name>
        <dbReference type="ChEBI" id="CHEBI:18420"/>
    </cofactor>
</comment>
<keyword evidence="5 14" id="KW-0808">Transferase</keyword>
<accession>A0A143QFH7</accession>
<dbReference type="NCBIfam" id="TIGR04074">
    <property type="entry name" value="bacter_Hen1"/>
    <property type="match status" value="1"/>
</dbReference>
<evidence type="ECO:0000256" key="9">
    <source>
        <dbReference type="ARBA" id="ARBA00022884"/>
    </source>
</evidence>
<dbReference type="EC" id="2.1.1.386" evidence="11"/>
<evidence type="ECO:0000313" key="15">
    <source>
        <dbReference type="Proteomes" id="UP000076038"/>
    </source>
</evidence>
<evidence type="ECO:0000313" key="14">
    <source>
        <dbReference type="EMBL" id="AMY21654.1"/>
    </source>
</evidence>
<keyword evidence="8" id="KW-0460">Magnesium</keyword>
<evidence type="ECO:0000256" key="2">
    <source>
        <dbReference type="ARBA" id="ARBA00009026"/>
    </source>
</evidence>
<dbReference type="OrthoDB" id="626362at2"/>
<dbReference type="InterPro" id="IPR029063">
    <property type="entry name" value="SAM-dependent_MTases_sf"/>
</dbReference>
<dbReference type="PANTHER" id="PTHR21404:SF3">
    <property type="entry name" value="SMALL RNA 2'-O-METHYLTRANSFERASE"/>
    <property type="match status" value="1"/>
</dbReference>
<evidence type="ECO:0000256" key="12">
    <source>
        <dbReference type="ARBA" id="ARBA00048418"/>
    </source>
</evidence>
<keyword evidence="4 14" id="KW-0489">Methyltransferase</keyword>
<keyword evidence="9" id="KW-0694">RNA-binding</keyword>